<evidence type="ECO:0000256" key="5">
    <source>
        <dbReference type="ARBA" id="ARBA00022722"/>
    </source>
</evidence>
<evidence type="ECO:0000256" key="6">
    <source>
        <dbReference type="ARBA" id="ARBA00022759"/>
    </source>
</evidence>
<dbReference type="EMBL" id="WEIS01030840">
    <property type="protein sequence ID" value="NWI64836.1"/>
    <property type="molecule type" value="Genomic_DNA"/>
</dbReference>
<dbReference type="GO" id="GO:0003964">
    <property type="term" value="F:RNA-directed DNA polymerase activity"/>
    <property type="evidence" value="ECO:0007669"/>
    <property type="project" value="UniProtKB-KW"/>
</dbReference>
<evidence type="ECO:0000256" key="2">
    <source>
        <dbReference type="ARBA" id="ARBA00012180"/>
    </source>
</evidence>
<dbReference type="PANTHER" id="PTHR41694:SF3">
    <property type="entry name" value="RNA-DIRECTED DNA POLYMERASE-RELATED"/>
    <property type="match status" value="1"/>
</dbReference>
<dbReference type="GO" id="GO:0004523">
    <property type="term" value="F:RNA-DNA hybrid ribonuclease activity"/>
    <property type="evidence" value="ECO:0007669"/>
    <property type="project" value="UniProtKB-EC"/>
</dbReference>
<evidence type="ECO:0000256" key="7">
    <source>
        <dbReference type="ARBA" id="ARBA00022801"/>
    </source>
</evidence>
<keyword evidence="5" id="KW-0540">Nuclease</keyword>
<dbReference type="PROSITE" id="PS50878">
    <property type="entry name" value="RT_POL"/>
    <property type="match status" value="1"/>
</dbReference>
<evidence type="ECO:0000256" key="1">
    <source>
        <dbReference type="ARBA" id="ARBA00010879"/>
    </source>
</evidence>
<dbReference type="SUPFAM" id="SSF56672">
    <property type="entry name" value="DNA/RNA polymerases"/>
    <property type="match status" value="1"/>
</dbReference>
<keyword evidence="6" id="KW-0255">Endonuclease</keyword>
<keyword evidence="3" id="KW-0808">Transferase</keyword>
<sequence>ESIVIDLRDSFFTISLHPDDYEKFAFSVLSINRQATAKRYHWTVLPQGMKNSPTICQWYVDLALKNRRHKYPDRLIYHYTDSLLISAPTLEKLQVLQDLEV</sequence>
<comment type="similarity">
    <text evidence="1">Belongs to the beta type-B retroviral polymerase family. HERV class-II K(HML-2) pol subfamily.</text>
</comment>
<dbReference type="EC" id="3.1.26.4" evidence="2"/>
<dbReference type="Gene3D" id="3.30.70.270">
    <property type="match status" value="1"/>
</dbReference>
<dbReference type="PANTHER" id="PTHR41694">
    <property type="entry name" value="ENDOGENOUS RETROVIRUS GROUP K MEMBER POL PROTEIN"/>
    <property type="match status" value="1"/>
</dbReference>
<feature type="non-terminal residue" evidence="10">
    <location>
        <position position="1"/>
    </location>
</feature>
<keyword evidence="11" id="KW-1185">Reference proteome</keyword>
<evidence type="ECO:0000256" key="4">
    <source>
        <dbReference type="ARBA" id="ARBA00022695"/>
    </source>
</evidence>
<evidence type="ECO:0000259" key="9">
    <source>
        <dbReference type="PROSITE" id="PS50878"/>
    </source>
</evidence>
<accession>A0A851DAG0</accession>
<dbReference type="GO" id="GO:0035613">
    <property type="term" value="F:RNA stem-loop binding"/>
    <property type="evidence" value="ECO:0007669"/>
    <property type="project" value="TreeGrafter"/>
</dbReference>
<gene>
    <name evidence="10" type="primary">Ervk25_1</name>
    <name evidence="10" type="ORF">TODMEX_R10834</name>
</gene>
<dbReference type="Gene3D" id="3.10.10.10">
    <property type="entry name" value="HIV Type 1 Reverse Transcriptase, subunit A, domain 1"/>
    <property type="match status" value="1"/>
</dbReference>
<comment type="caution">
    <text evidence="10">The sequence shown here is derived from an EMBL/GenBank/DDBJ whole genome shotgun (WGS) entry which is preliminary data.</text>
</comment>
<evidence type="ECO:0000313" key="11">
    <source>
        <dbReference type="Proteomes" id="UP000660247"/>
    </source>
</evidence>
<reference evidence="10" key="1">
    <citation type="submission" date="2019-10" db="EMBL/GenBank/DDBJ databases">
        <title>Bird 10,000 Genomes (B10K) Project - Family phase.</title>
        <authorList>
            <person name="Zhang G."/>
        </authorList>
    </citation>
    <scope>NUCLEOTIDE SEQUENCE</scope>
    <source>
        <strain evidence="10">B10K-DU-002-69</strain>
        <tissue evidence="10">Muscle</tissue>
    </source>
</reference>
<dbReference type="Pfam" id="PF00078">
    <property type="entry name" value="RVT_1"/>
    <property type="match status" value="1"/>
</dbReference>
<evidence type="ECO:0000313" key="10">
    <source>
        <dbReference type="EMBL" id="NWI64836.1"/>
    </source>
</evidence>
<feature type="non-terminal residue" evidence="10">
    <location>
        <position position="101"/>
    </location>
</feature>
<dbReference type="OrthoDB" id="6773263at2759"/>
<dbReference type="InterPro" id="IPR000477">
    <property type="entry name" value="RT_dom"/>
</dbReference>
<keyword evidence="7" id="KW-0378">Hydrolase</keyword>
<evidence type="ECO:0000256" key="3">
    <source>
        <dbReference type="ARBA" id="ARBA00022679"/>
    </source>
</evidence>
<proteinExistence type="inferred from homology"/>
<dbReference type="InterPro" id="IPR043502">
    <property type="entry name" value="DNA/RNA_pol_sf"/>
</dbReference>
<name>A0A851DAG0_TODME</name>
<protein>
    <recommendedName>
        <fullName evidence="2">ribonuclease H</fullName>
        <ecNumber evidence="2">3.1.26.4</ecNumber>
    </recommendedName>
</protein>
<evidence type="ECO:0000256" key="8">
    <source>
        <dbReference type="ARBA" id="ARBA00022918"/>
    </source>
</evidence>
<organism evidence="10 11">
    <name type="scientific">Todus mexicanus</name>
    <name type="common">Puerto Rican tody</name>
    <dbReference type="NCBI Taxonomy" id="135184"/>
    <lineage>
        <taxon>Eukaryota</taxon>
        <taxon>Metazoa</taxon>
        <taxon>Chordata</taxon>
        <taxon>Craniata</taxon>
        <taxon>Vertebrata</taxon>
        <taxon>Euteleostomi</taxon>
        <taxon>Archelosauria</taxon>
        <taxon>Archosauria</taxon>
        <taxon>Dinosauria</taxon>
        <taxon>Saurischia</taxon>
        <taxon>Theropoda</taxon>
        <taxon>Coelurosauria</taxon>
        <taxon>Aves</taxon>
        <taxon>Neognathae</taxon>
        <taxon>Neoaves</taxon>
        <taxon>Telluraves</taxon>
        <taxon>Coraciimorphae</taxon>
        <taxon>Coraciiformes</taxon>
        <taxon>Todidae</taxon>
        <taxon>Todus</taxon>
    </lineage>
</organism>
<dbReference type="AlphaFoldDB" id="A0A851DAG0"/>
<keyword evidence="8" id="KW-0695">RNA-directed DNA polymerase</keyword>
<dbReference type="Proteomes" id="UP000660247">
    <property type="component" value="Unassembled WGS sequence"/>
</dbReference>
<dbReference type="InterPro" id="IPR043128">
    <property type="entry name" value="Rev_trsase/Diguanyl_cyclase"/>
</dbReference>
<keyword evidence="4" id="KW-0548">Nucleotidyltransferase</keyword>
<feature type="domain" description="Reverse transcriptase" evidence="9">
    <location>
        <begin position="1"/>
        <end position="101"/>
    </location>
</feature>